<dbReference type="EMBL" id="CAEZWQ010000021">
    <property type="protein sequence ID" value="CAB4657812.1"/>
    <property type="molecule type" value="Genomic_DNA"/>
</dbReference>
<evidence type="ECO:0000313" key="2">
    <source>
        <dbReference type="EMBL" id="CAB4594598.1"/>
    </source>
</evidence>
<dbReference type="Gene3D" id="3.10.310.70">
    <property type="match status" value="1"/>
</dbReference>
<accession>A0A6J6GCQ0</accession>
<name>A0A6J6GCQ0_9ZZZZ</name>
<dbReference type="InterPro" id="IPR033932">
    <property type="entry name" value="YtcJ-like"/>
</dbReference>
<dbReference type="CDD" id="cd01300">
    <property type="entry name" value="YtcJ_like"/>
    <property type="match status" value="1"/>
</dbReference>
<dbReference type="Pfam" id="PF07969">
    <property type="entry name" value="Amidohydro_3"/>
    <property type="match status" value="1"/>
</dbReference>
<dbReference type="InterPro" id="IPR032466">
    <property type="entry name" value="Metal_Hydrolase"/>
</dbReference>
<dbReference type="EMBL" id="CAEZUG010000042">
    <property type="protein sequence ID" value="CAB4594598.1"/>
    <property type="molecule type" value="Genomic_DNA"/>
</dbReference>
<sequence>MRTLFRNAQCWTAGKVIFDGILVENGTIIATGSQAHALQFDKTVDLEHLFVIPAFLDGHAHPIFGGREAAGPQINGLASLDEILNVVKIYANENPEEPWIIGGAYEAGIISGGDFDAHWLDSVVSDRPVVLHAVDHHTIWVNSEALRRANINELTTDPTGGTIARRSDGSPKGTLREPSAIDLILDKAPADSISSDVAAIKRACDAYERVGVTAAMDSWVEKDMALAYLAAAKSGDLTIAMNLSLLASPSTWQSKIDEYVALREEFAALPNSELVKANSIKFLADGALSAGTAALMEPYLDKPDSAGIKIWGDDELLDAVAKFDMLKFQIHIHAIGDAAVKQALNVIEAMQRINPHWDRRPVIVHAQLICDEDLLRFKRLGVIANIQPLWCYLDPMNKDLILPRIGHARNNLQYRLRTMLDSGVFIAFGSDWPVTSENPLRALAVPINRLSPGTENEDGWNTSEAITMGESLTFYTKNVAQQMFREEERGALEIGMKADFIVLERNLFHVDPKEVATVKIKALYRNGSPVGINS</sequence>
<evidence type="ECO:0000259" key="1">
    <source>
        <dbReference type="Pfam" id="PF07969"/>
    </source>
</evidence>
<organism evidence="2">
    <name type="scientific">freshwater metagenome</name>
    <dbReference type="NCBI Taxonomy" id="449393"/>
    <lineage>
        <taxon>unclassified sequences</taxon>
        <taxon>metagenomes</taxon>
        <taxon>ecological metagenomes</taxon>
    </lineage>
</organism>
<dbReference type="PANTHER" id="PTHR22642">
    <property type="entry name" value="IMIDAZOLONEPROPIONASE"/>
    <property type="match status" value="1"/>
</dbReference>
<dbReference type="GO" id="GO:0016810">
    <property type="term" value="F:hydrolase activity, acting on carbon-nitrogen (but not peptide) bonds"/>
    <property type="evidence" value="ECO:0007669"/>
    <property type="project" value="InterPro"/>
</dbReference>
<evidence type="ECO:0000313" key="3">
    <source>
        <dbReference type="EMBL" id="CAB4657812.1"/>
    </source>
</evidence>
<dbReference type="InterPro" id="IPR011059">
    <property type="entry name" value="Metal-dep_hydrolase_composite"/>
</dbReference>
<dbReference type="AlphaFoldDB" id="A0A6J6GCQ0"/>
<feature type="domain" description="Amidohydrolase 3" evidence="1">
    <location>
        <begin position="42"/>
        <end position="530"/>
    </location>
</feature>
<gene>
    <name evidence="2" type="ORF">UFOPK1795_00793</name>
    <name evidence="3" type="ORF">UFOPK2275_00330</name>
</gene>
<dbReference type="Gene3D" id="3.20.20.140">
    <property type="entry name" value="Metal-dependent hydrolases"/>
    <property type="match status" value="1"/>
</dbReference>
<proteinExistence type="predicted"/>
<reference evidence="2" key="1">
    <citation type="submission" date="2020-05" db="EMBL/GenBank/DDBJ databases">
        <authorList>
            <person name="Chiriac C."/>
            <person name="Salcher M."/>
            <person name="Ghai R."/>
            <person name="Kavagutti S V."/>
        </authorList>
    </citation>
    <scope>NUCLEOTIDE SEQUENCE</scope>
</reference>
<dbReference type="SUPFAM" id="SSF51556">
    <property type="entry name" value="Metallo-dependent hydrolases"/>
    <property type="match status" value="1"/>
</dbReference>
<dbReference type="Gene3D" id="2.30.40.10">
    <property type="entry name" value="Urease, subunit C, domain 1"/>
    <property type="match status" value="1"/>
</dbReference>
<dbReference type="SUPFAM" id="SSF51338">
    <property type="entry name" value="Composite domain of metallo-dependent hydrolases"/>
    <property type="match status" value="1"/>
</dbReference>
<dbReference type="InterPro" id="IPR013108">
    <property type="entry name" value="Amidohydro_3"/>
</dbReference>
<protein>
    <submittedName>
        <fullName evidence="2">Unannotated protein</fullName>
    </submittedName>
</protein>
<dbReference type="PANTHER" id="PTHR22642:SF2">
    <property type="entry name" value="PROTEIN LONG AFTER FAR-RED 3"/>
    <property type="match status" value="1"/>
</dbReference>